<dbReference type="InterPro" id="IPR023476">
    <property type="entry name" value="Pep_tRNA_hydro_II_dom_sf"/>
</dbReference>
<dbReference type="PANTHER" id="PTHR12649:SF11">
    <property type="entry name" value="PEPTIDYL-TRNA HYDROLASE 2, MITOCHONDRIAL"/>
    <property type="match status" value="1"/>
</dbReference>
<dbReference type="Pfam" id="PF01981">
    <property type="entry name" value="PTH2"/>
    <property type="match status" value="2"/>
</dbReference>
<comment type="similarity">
    <text evidence="3">Belongs to the PTH2 family.</text>
</comment>
<dbReference type="InterPro" id="IPR002833">
    <property type="entry name" value="PTH2"/>
</dbReference>
<reference evidence="6 7" key="1">
    <citation type="journal article" date="2017" name="Nature">
        <title>The Apostasia genome and the evolution of orchids.</title>
        <authorList>
            <person name="Zhang G.Q."/>
            <person name="Liu K.W."/>
            <person name="Li Z."/>
            <person name="Lohaus R."/>
            <person name="Hsiao Y.Y."/>
            <person name="Niu S.C."/>
            <person name="Wang J.Y."/>
            <person name="Lin Y.C."/>
            <person name="Xu Q."/>
            <person name="Chen L.J."/>
            <person name="Yoshida K."/>
            <person name="Fujiwara S."/>
            <person name="Wang Z.W."/>
            <person name="Zhang Y.Q."/>
            <person name="Mitsuda N."/>
            <person name="Wang M."/>
            <person name="Liu G.H."/>
            <person name="Pecoraro L."/>
            <person name="Huang H.X."/>
            <person name="Xiao X.J."/>
            <person name="Lin M."/>
            <person name="Wu X.Y."/>
            <person name="Wu W.L."/>
            <person name="Chen Y.Y."/>
            <person name="Chang S.B."/>
            <person name="Sakamoto S."/>
            <person name="Ohme-Takagi M."/>
            <person name="Yagi M."/>
            <person name="Zeng S.J."/>
            <person name="Shen C.Y."/>
            <person name="Yeh C.M."/>
            <person name="Luo Y.B."/>
            <person name="Tsai W.C."/>
            <person name="Van de Peer Y."/>
            <person name="Liu Z.J."/>
        </authorList>
    </citation>
    <scope>NUCLEOTIDE SEQUENCE [LARGE SCALE GENOMIC DNA]</scope>
    <source>
        <strain evidence="7">cv. Shenzhen</strain>
        <tissue evidence="6">Stem</tissue>
    </source>
</reference>
<keyword evidence="5" id="KW-1133">Transmembrane helix</keyword>
<dbReference type="PANTHER" id="PTHR12649">
    <property type="entry name" value="PEPTIDYL-TRNA HYDROLASE 2"/>
    <property type="match status" value="1"/>
</dbReference>
<dbReference type="STRING" id="1088818.A0A2I0BC12"/>
<dbReference type="EMBL" id="KZ451895">
    <property type="protein sequence ID" value="PKA65336.1"/>
    <property type="molecule type" value="Genomic_DNA"/>
</dbReference>
<comment type="catalytic activity">
    <reaction evidence="4">
        <text>an N-acyl-L-alpha-aminoacyl-tRNA + H2O = an N-acyl-L-amino acid + a tRNA + H(+)</text>
        <dbReference type="Rhea" id="RHEA:54448"/>
        <dbReference type="Rhea" id="RHEA-COMP:10123"/>
        <dbReference type="Rhea" id="RHEA-COMP:13883"/>
        <dbReference type="ChEBI" id="CHEBI:15377"/>
        <dbReference type="ChEBI" id="CHEBI:15378"/>
        <dbReference type="ChEBI" id="CHEBI:59874"/>
        <dbReference type="ChEBI" id="CHEBI:78442"/>
        <dbReference type="ChEBI" id="CHEBI:138191"/>
        <dbReference type="EC" id="3.1.1.29"/>
    </reaction>
</comment>
<evidence type="ECO:0000256" key="2">
    <source>
        <dbReference type="ARBA" id="ARBA00022801"/>
    </source>
</evidence>
<evidence type="ECO:0000256" key="1">
    <source>
        <dbReference type="ARBA" id="ARBA00013260"/>
    </source>
</evidence>
<keyword evidence="5" id="KW-0472">Membrane</keyword>
<dbReference type="GO" id="GO:0004045">
    <property type="term" value="F:peptidyl-tRNA hydrolase activity"/>
    <property type="evidence" value="ECO:0007669"/>
    <property type="project" value="UniProtKB-EC"/>
</dbReference>
<dbReference type="FunFam" id="3.40.1490.10:FF:000002">
    <property type="entry name" value="Peptidyl-tRNA hydrolase 2, mitochondrial"/>
    <property type="match status" value="1"/>
</dbReference>
<keyword evidence="7" id="KW-1185">Reference proteome</keyword>
<sequence length="369" mass="40382">MFPTRRTPTKHPRKVTFFLSLSLSFSHSLSLLLTSLLSQGQADEPWLAASLRPENYLPGLAIGFILGLFVDFAGASLRNRNRKPSAVPVKLKQVSLDESGRTGDEELKMVFVVRQDLKMGAGKIASQCAHAATGLYAELLQRYCLNLEISEFFENRLKNTADQYGLPTFIVADAGRTQVQAGSKTVLAIGPVRPDGLARKQHWAKFIENGTNVGPVGPVRSCPYKYRVPQPNPPSKGRLPPSRLLPTALALPISDFFNGFSISLDLENSCLLPQLAAITSAAAQRGVVGATDVESRRQLRGEFETAVPGYALQLEPRGLIPVPLPLFVWFSKALPSSFSPGSCVGDCFVKSPANKRFIREIIGYFDEYC</sequence>
<dbReference type="OrthoDB" id="1733656at2759"/>
<evidence type="ECO:0000313" key="6">
    <source>
        <dbReference type="EMBL" id="PKA65336.1"/>
    </source>
</evidence>
<accession>A0A2I0BC12</accession>
<dbReference type="EC" id="3.1.1.29" evidence="1"/>
<organism evidence="6 7">
    <name type="scientific">Apostasia shenzhenica</name>
    <dbReference type="NCBI Taxonomy" id="1088818"/>
    <lineage>
        <taxon>Eukaryota</taxon>
        <taxon>Viridiplantae</taxon>
        <taxon>Streptophyta</taxon>
        <taxon>Embryophyta</taxon>
        <taxon>Tracheophyta</taxon>
        <taxon>Spermatophyta</taxon>
        <taxon>Magnoliopsida</taxon>
        <taxon>Liliopsida</taxon>
        <taxon>Asparagales</taxon>
        <taxon>Orchidaceae</taxon>
        <taxon>Apostasioideae</taxon>
        <taxon>Apostasia</taxon>
    </lineage>
</organism>
<proteinExistence type="inferred from homology"/>
<keyword evidence="5" id="KW-0812">Transmembrane</keyword>
<dbReference type="GO" id="GO:0005829">
    <property type="term" value="C:cytosol"/>
    <property type="evidence" value="ECO:0007669"/>
    <property type="project" value="TreeGrafter"/>
</dbReference>
<dbReference type="Gene3D" id="3.40.1490.10">
    <property type="entry name" value="Bit1"/>
    <property type="match status" value="2"/>
</dbReference>
<dbReference type="SUPFAM" id="SSF102462">
    <property type="entry name" value="Peptidyl-tRNA hydrolase II"/>
    <property type="match status" value="1"/>
</dbReference>
<evidence type="ECO:0000256" key="3">
    <source>
        <dbReference type="ARBA" id="ARBA00038050"/>
    </source>
</evidence>
<feature type="transmembrane region" description="Helical" evidence="5">
    <location>
        <begin position="56"/>
        <end position="75"/>
    </location>
</feature>
<protein>
    <recommendedName>
        <fullName evidence="1">peptidyl-tRNA hydrolase</fullName>
        <ecNumber evidence="1">3.1.1.29</ecNumber>
    </recommendedName>
</protein>
<keyword evidence="2 6" id="KW-0378">Hydrolase</keyword>
<dbReference type="GO" id="GO:0005739">
    <property type="term" value="C:mitochondrion"/>
    <property type="evidence" value="ECO:0007669"/>
    <property type="project" value="TreeGrafter"/>
</dbReference>
<evidence type="ECO:0000256" key="5">
    <source>
        <dbReference type="SAM" id="Phobius"/>
    </source>
</evidence>
<dbReference type="Proteomes" id="UP000236161">
    <property type="component" value="Unassembled WGS sequence"/>
</dbReference>
<evidence type="ECO:0000313" key="7">
    <source>
        <dbReference type="Proteomes" id="UP000236161"/>
    </source>
</evidence>
<dbReference type="AlphaFoldDB" id="A0A2I0BC12"/>
<gene>
    <name evidence="6" type="ORF">AXF42_Ash005669</name>
</gene>
<evidence type="ECO:0000256" key="4">
    <source>
        <dbReference type="ARBA" id="ARBA00048707"/>
    </source>
</evidence>
<name>A0A2I0BC12_9ASPA</name>